<dbReference type="SUPFAM" id="SSF69118">
    <property type="entry name" value="AhpD-like"/>
    <property type="match status" value="1"/>
</dbReference>
<dbReference type="PANTHER" id="PTHR35446:SF3">
    <property type="entry name" value="CMD DOMAIN-CONTAINING PROTEIN"/>
    <property type="match status" value="1"/>
</dbReference>
<evidence type="ECO:0000259" key="1">
    <source>
        <dbReference type="Pfam" id="PF02627"/>
    </source>
</evidence>
<dbReference type="InterPro" id="IPR003779">
    <property type="entry name" value="CMD-like"/>
</dbReference>
<sequence length="172" mass="18446">MPRIPLAEGDPHGVLAQTQAQLGRVPNLYGTLANSPAALQGYLAMRDALTRGVLRARIREQLALLVAQENACTYCVSAHTLRGSKMGLTDEQLAETRDAADDDPHTGAVLRIAREIVRTRGRVADDGLAAARAAGVTDAELAEITAHVALNTLSNYFNHLAEPRLDFPEVQA</sequence>
<evidence type="ECO:0000313" key="2">
    <source>
        <dbReference type="EMBL" id="GAA4950827.1"/>
    </source>
</evidence>
<name>A0ABP9GQN9_9ACTN</name>
<dbReference type="Proteomes" id="UP001500466">
    <property type="component" value="Unassembled WGS sequence"/>
</dbReference>
<accession>A0ABP9GQN9</accession>
<dbReference type="RefSeq" id="WP_345673977.1">
    <property type="nucleotide sequence ID" value="NZ_BAABHS010000003.1"/>
</dbReference>
<dbReference type="Pfam" id="PF02627">
    <property type="entry name" value="CMD"/>
    <property type="match status" value="1"/>
</dbReference>
<dbReference type="InterPro" id="IPR029032">
    <property type="entry name" value="AhpD-like"/>
</dbReference>
<dbReference type="InterPro" id="IPR004675">
    <property type="entry name" value="AhpD_core"/>
</dbReference>
<dbReference type="EMBL" id="BAABHS010000003">
    <property type="protein sequence ID" value="GAA4950827.1"/>
    <property type="molecule type" value="Genomic_DNA"/>
</dbReference>
<keyword evidence="3" id="KW-1185">Reference proteome</keyword>
<proteinExistence type="predicted"/>
<organism evidence="2 3">
    <name type="scientific">Yinghuangia aomiensis</name>
    <dbReference type="NCBI Taxonomy" id="676205"/>
    <lineage>
        <taxon>Bacteria</taxon>
        <taxon>Bacillati</taxon>
        <taxon>Actinomycetota</taxon>
        <taxon>Actinomycetes</taxon>
        <taxon>Kitasatosporales</taxon>
        <taxon>Streptomycetaceae</taxon>
        <taxon>Yinghuangia</taxon>
    </lineage>
</organism>
<dbReference type="Gene3D" id="1.20.1290.10">
    <property type="entry name" value="AhpD-like"/>
    <property type="match status" value="1"/>
</dbReference>
<feature type="domain" description="Carboxymuconolactone decarboxylase-like" evidence="1">
    <location>
        <begin position="36"/>
        <end position="109"/>
    </location>
</feature>
<reference evidence="3" key="1">
    <citation type="journal article" date="2019" name="Int. J. Syst. Evol. Microbiol.">
        <title>The Global Catalogue of Microorganisms (GCM) 10K type strain sequencing project: providing services to taxonomists for standard genome sequencing and annotation.</title>
        <authorList>
            <consortium name="The Broad Institute Genomics Platform"/>
            <consortium name="The Broad Institute Genome Sequencing Center for Infectious Disease"/>
            <person name="Wu L."/>
            <person name="Ma J."/>
        </authorList>
    </citation>
    <scope>NUCLEOTIDE SEQUENCE [LARGE SCALE GENOMIC DNA]</scope>
    <source>
        <strain evidence="3">JCM 17986</strain>
    </source>
</reference>
<gene>
    <name evidence="2" type="ORF">GCM10023205_09480</name>
</gene>
<evidence type="ECO:0000313" key="3">
    <source>
        <dbReference type="Proteomes" id="UP001500466"/>
    </source>
</evidence>
<comment type="caution">
    <text evidence="2">The sequence shown here is derived from an EMBL/GenBank/DDBJ whole genome shotgun (WGS) entry which is preliminary data.</text>
</comment>
<dbReference type="PANTHER" id="PTHR35446">
    <property type="entry name" value="SI:CH211-175M2.5"/>
    <property type="match status" value="1"/>
</dbReference>
<dbReference type="NCBIfam" id="TIGR00778">
    <property type="entry name" value="ahpD_dom"/>
    <property type="match status" value="1"/>
</dbReference>
<protein>
    <submittedName>
        <fullName evidence="2">Carboxymuconolactone decarboxylase family protein</fullName>
    </submittedName>
</protein>